<proteinExistence type="predicted"/>
<feature type="transmembrane region" description="Helical" evidence="3">
    <location>
        <begin position="6"/>
        <end position="28"/>
    </location>
</feature>
<dbReference type="GO" id="GO:0005886">
    <property type="term" value="C:plasma membrane"/>
    <property type="evidence" value="ECO:0007669"/>
    <property type="project" value="TreeGrafter"/>
</dbReference>
<dbReference type="InterPro" id="IPR029787">
    <property type="entry name" value="Nucleotide_cyclase"/>
</dbReference>
<dbReference type="FunFam" id="3.30.70.270:FF:000001">
    <property type="entry name" value="Diguanylate cyclase domain protein"/>
    <property type="match status" value="1"/>
</dbReference>
<dbReference type="GO" id="GO:0043709">
    <property type="term" value="P:cell adhesion involved in single-species biofilm formation"/>
    <property type="evidence" value="ECO:0007669"/>
    <property type="project" value="TreeGrafter"/>
</dbReference>
<keyword evidence="6" id="KW-1185">Reference proteome</keyword>
<dbReference type="InterPro" id="IPR000160">
    <property type="entry name" value="GGDEF_dom"/>
</dbReference>
<evidence type="ECO:0000313" key="6">
    <source>
        <dbReference type="Proteomes" id="UP000269692"/>
    </source>
</evidence>
<dbReference type="CDD" id="cd01949">
    <property type="entry name" value="GGDEF"/>
    <property type="match status" value="1"/>
</dbReference>
<dbReference type="GO" id="GO:1902201">
    <property type="term" value="P:negative regulation of bacterial-type flagellum-dependent cell motility"/>
    <property type="evidence" value="ECO:0007669"/>
    <property type="project" value="TreeGrafter"/>
</dbReference>
<dbReference type="PANTHER" id="PTHR45138:SF9">
    <property type="entry name" value="DIGUANYLATE CYCLASE DGCM-RELATED"/>
    <property type="match status" value="1"/>
</dbReference>
<feature type="domain" description="GGDEF" evidence="4">
    <location>
        <begin position="252"/>
        <end position="381"/>
    </location>
</feature>
<evidence type="ECO:0000256" key="3">
    <source>
        <dbReference type="SAM" id="Phobius"/>
    </source>
</evidence>
<dbReference type="InterPro" id="IPR050469">
    <property type="entry name" value="Diguanylate_Cyclase"/>
</dbReference>
<dbReference type="InterPro" id="IPR043128">
    <property type="entry name" value="Rev_trsase/Diguanyl_cyclase"/>
</dbReference>
<protein>
    <recommendedName>
        <fullName evidence="1">diguanylate cyclase</fullName>
        <ecNumber evidence="1">2.7.7.65</ecNumber>
    </recommendedName>
</protein>
<dbReference type="RefSeq" id="WP_121623608.1">
    <property type="nucleotide sequence ID" value="NZ_JACIIW010000009.1"/>
</dbReference>
<keyword evidence="3" id="KW-0472">Membrane</keyword>
<feature type="transmembrane region" description="Helical" evidence="3">
    <location>
        <begin position="35"/>
        <end position="58"/>
    </location>
</feature>
<reference evidence="5 6" key="1">
    <citation type="submission" date="2018-10" db="EMBL/GenBank/DDBJ databases">
        <title>Xanthobacter tagetidis genome sequencing and assembly.</title>
        <authorList>
            <person name="Maclea K.S."/>
            <person name="Goen A.E."/>
            <person name="Fatima S.A."/>
        </authorList>
    </citation>
    <scope>NUCLEOTIDE SEQUENCE [LARGE SCALE GENOMIC DNA]</scope>
    <source>
        <strain evidence="5 6">ATCC 700314</strain>
    </source>
</reference>
<gene>
    <name evidence="5" type="ORF">D9R14_12185</name>
</gene>
<dbReference type="Proteomes" id="UP000269692">
    <property type="component" value="Unassembled WGS sequence"/>
</dbReference>
<dbReference type="EC" id="2.7.7.65" evidence="1"/>
<name>A0A3L7AFH4_9HYPH</name>
<feature type="transmembrane region" description="Helical" evidence="3">
    <location>
        <begin position="122"/>
        <end position="140"/>
    </location>
</feature>
<organism evidence="5 6">
    <name type="scientific">Xanthobacter tagetidis</name>
    <dbReference type="NCBI Taxonomy" id="60216"/>
    <lineage>
        <taxon>Bacteria</taxon>
        <taxon>Pseudomonadati</taxon>
        <taxon>Pseudomonadota</taxon>
        <taxon>Alphaproteobacteria</taxon>
        <taxon>Hyphomicrobiales</taxon>
        <taxon>Xanthobacteraceae</taxon>
        <taxon>Xanthobacter</taxon>
    </lineage>
</organism>
<dbReference type="SUPFAM" id="SSF55073">
    <property type="entry name" value="Nucleotide cyclase"/>
    <property type="match status" value="1"/>
</dbReference>
<dbReference type="NCBIfam" id="TIGR00254">
    <property type="entry name" value="GGDEF"/>
    <property type="match status" value="1"/>
</dbReference>
<keyword evidence="3" id="KW-0812">Transmembrane</keyword>
<accession>A0A3L7AFH4</accession>
<keyword evidence="3" id="KW-1133">Transmembrane helix</keyword>
<dbReference type="Gene3D" id="3.30.70.270">
    <property type="match status" value="1"/>
</dbReference>
<dbReference type="EMBL" id="RCTF01000009">
    <property type="protein sequence ID" value="RLP78142.1"/>
    <property type="molecule type" value="Genomic_DNA"/>
</dbReference>
<dbReference type="SMART" id="SM00267">
    <property type="entry name" value="GGDEF"/>
    <property type="match status" value="1"/>
</dbReference>
<dbReference type="GO" id="GO:0052621">
    <property type="term" value="F:diguanylate cyclase activity"/>
    <property type="evidence" value="ECO:0007669"/>
    <property type="project" value="UniProtKB-EC"/>
</dbReference>
<dbReference type="OrthoDB" id="9812260at2"/>
<sequence length="399" mass="42414">MAAATLPIVMNIALAALFAMSYVAIAVLHPTQRAAAWFAASYFVGMLTPIGMLGLSYTNLVRPYGTMVFFGFAGGLLLMVPGLAVFYRQRIPWRVIAAITAVTFAAGYALNQIDRNTLQYTMTYQLPFMLAAAASTWMVLKGSPRQGIDLVLAALFALITLHFPVKAVVAAMLGTGPTPAHYIRSTYALLSQVSTAILLVATGLTLLINATLVVLRDSQIAAETDALTGILNRRGFEARAARLLEQARRKAMPAALLLVDIDHFKRVNDTLGHAAGDRAIQALAATLRDVTPQSAVVGRVGGEEFAILLDRAGWEMARHQAEAVREAVLSSREAGMPALTVSVGVTAVGVGDQLLTALEHADAALYEAKRSGRNRVCIFREAPVIVAGQDLAARGGEGG</sequence>
<evidence type="ECO:0000313" key="5">
    <source>
        <dbReference type="EMBL" id="RLP78142.1"/>
    </source>
</evidence>
<comment type="catalytic activity">
    <reaction evidence="2">
        <text>2 GTP = 3',3'-c-di-GMP + 2 diphosphate</text>
        <dbReference type="Rhea" id="RHEA:24898"/>
        <dbReference type="ChEBI" id="CHEBI:33019"/>
        <dbReference type="ChEBI" id="CHEBI:37565"/>
        <dbReference type="ChEBI" id="CHEBI:58805"/>
        <dbReference type="EC" id="2.7.7.65"/>
    </reaction>
</comment>
<feature type="transmembrane region" description="Helical" evidence="3">
    <location>
        <begin position="93"/>
        <end position="110"/>
    </location>
</feature>
<evidence type="ECO:0000259" key="4">
    <source>
        <dbReference type="PROSITE" id="PS50887"/>
    </source>
</evidence>
<dbReference type="PANTHER" id="PTHR45138">
    <property type="entry name" value="REGULATORY COMPONENTS OF SENSORY TRANSDUCTION SYSTEM"/>
    <property type="match status" value="1"/>
</dbReference>
<evidence type="ECO:0000256" key="1">
    <source>
        <dbReference type="ARBA" id="ARBA00012528"/>
    </source>
</evidence>
<feature type="transmembrane region" description="Helical" evidence="3">
    <location>
        <begin position="152"/>
        <end position="173"/>
    </location>
</feature>
<feature type="transmembrane region" description="Helical" evidence="3">
    <location>
        <begin position="64"/>
        <end position="86"/>
    </location>
</feature>
<feature type="transmembrane region" description="Helical" evidence="3">
    <location>
        <begin position="193"/>
        <end position="215"/>
    </location>
</feature>
<dbReference type="PROSITE" id="PS50887">
    <property type="entry name" value="GGDEF"/>
    <property type="match status" value="1"/>
</dbReference>
<dbReference type="Pfam" id="PF00990">
    <property type="entry name" value="GGDEF"/>
    <property type="match status" value="1"/>
</dbReference>
<evidence type="ECO:0000256" key="2">
    <source>
        <dbReference type="ARBA" id="ARBA00034247"/>
    </source>
</evidence>
<comment type="caution">
    <text evidence="5">The sequence shown here is derived from an EMBL/GenBank/DDBJ whole genome shotgun (WGS) entry which is preliminary data.</text>
</comment>
<dbReference type="AlphaFoldDB" id="A0A3L7AFH4"/>